<evidence type="ECO:0000256" key="1">
    <source>
        <dbReference type="ARBA" id="ARBA00022801"/>
    </source>
</evidence>
<dbReference type="Gene3D" id="2.40.70.10">
    <property type="entry name" value="Acid Proteases"/>
    <property type="match status" value="1"/>
</dbReference>
<dbReference type="AlphaFoldDB" id="A0A3Q3KJT8"/>
<reference evidence="3" key="1">
    <citation type="submission" date="2025-08" db="UniProtKB">
        <authorList>
            <consortium name="Ensembl"/>
        </authorList>
    </citation>
    <scope>IDENTIFICATION</scope>
</reference>
<dbReference type="SUPFAM" id="SSF50630">
    <property type="entry name" value="Acid proteases"/>
    <property type="match status" value="1"/>
</dbReference>
<dbReference type="Pfam" id="PF00077">
    <property type="entry name" value="RVP"/>
    <property type="match status" value="1"/>
</dbReference>
<dbReference type="GeneTree" id="ENSGT01060000249081"/>
<dbReference type="InterPro" id="IPR001995">
    <property type="entry name" value="Peptidase_A2_cat"/>
</dbReference>
<keyword evidence="4" id="KW-1185">Reference proteome</keyword>
<evidence type="ECO:0000313" key="4">
    <source>
        <dbReference type="Proteomes" id="UP000261640"/>
    </source>
</evidence>
<proteinExistence type="predicted"/>
<dbReference type="GO" id="GO:0004190">
    <property type="term" value="F:aspartic-type endopeptidase activity"/>
    <property type="evidence" value="ECO:0007669"/>
    <property type="project" value="InterPro"/>
</dbReference>
<evidence type="ECO:0000313" key="3">
    <source>
        <dbReference type="Ensembl" id="ENSMAMP00000001008.2"/>
    </source>
</evidence>
<organism evidence="3 4">
    <name type="scientific">Mastacembelus armatus</name>
    <name type="common">zig-zag eel</name>
    <dbReference type="NCBI Taxonomy" id="205130"/>
    <lineage>
        <taxon>Eukaryota</taxon>
        <taxon>Metazoa</taxon>
        <taxon>Chordata</taxon>
        <taxon>Craniata</taxon>
        <taxon>Vertebrata</taxon>
        <taxon>Euteleostomi</taxon>
        <taxon>Actinopterygii</taxon>
        <taxon>Neopterygii</taxon>
        <taxon>Teleostei</taxon>
        <taxon>Neoteleostei</taxon>
        <taxon>Acanthomorphata</taxon>
        <taxon>Anabantaria</taxon>
        <taxon>Synbranchiformes</taxon>
        <taxon>Mastacembelidae</taxon>
        <taxon>Mastacembelus</taxon>
    </lineage>
</organism>
<dbReference type="Ensembl" id="ENSMAMT00000001028.2">
    <property type="protein sequence ID" value="ENSMAMP00000001008.2"/>
    <property type="gene ID" value="ENSMAMG00000000713.2"/>
</dbReference>
<dbReference type="PROSITE" id="PS50175">
    <property type="entry name" value="ASP_PROT_RETROV"/>
    <property type="match status" value="1"/>
</dbReference>
<dbReference type="SUPFAM" id="SSF56672">
    <property type="entry name" value="DNA/RNA polymerases"/>
    <property type="match status" value="1"/>
</dbReference>
<dbReference type="GO" id="GO:0006508">
    <property type="term" value="P:proteolysis"/>
    <property type="evidence" value="ECO:0007669"/>
    <property type="project" value="InterPro"/>
</dbReference>
<dbReference type="InParanoid" id="A0A3Q3KJT8"/>
<dbReference type="Gene3D" id="3.10.10.10">
    <property type="entry name" value="HIV Type 1 Reverse Transcriptase, subunit A, domain 1"/>
    <property type="match status" value="1"/>
</dbReference>
<reference evidence="3" key="2">
    <citation type="submission" date="2025-09" db="UniProtKB">
        <authorList>
            <consortium name="Ensembl"/>
        </authorList>
    </citation>
    <scope>IDENTIFICATION</scope>
</reference>
<dbReference type="Proteomes" id="UP000261640">
    <property type="component" value="Unplaced"/>
</dbReference>
<sequence>MLKINGVKIKFLCDTGADRTVLRDKVPGVTKGDKNIFVKSANGQVTPCSFSQSFVIEDEASGFQEKVMAVLCPNCPVNLLGRDLLSKLKISLFEKLGPQRITLKTLYTDRKGKAVCSVSLPSKAKRLLMGWSPNPHLSVSKTNDMHWEELKQPRIKQYPLKPDALQGIRPVVQEMLDAGILVRAPEAQCNTPIFPVKKADGRSWRMIQDLREVNKAVESRAPCVPDPLTLLNHIKPEIKWFNKTVNTTCSQQRGFQFGIQLQKLRIRTYQVSSCRHATGCVNTDYV</sequence>
<dbReference type="InterPro" id="IPR043502">
    <property type="entry name" value="DNA/RNA_pol_sf"/>
</dbReference>
<dbReference type="InterPro" id="IPR051320">
    <property type="entry name" value="Viral_Replic_Matur_Polypro"/>
</dbReference>
<keyword evidence="1" id="KW-0378">Hydrolase</keyword>
<name>A0A3Q3KJT8_9TELE</name>
<dbReference type="InterPro" id="IPR018061">
    <property type="entry name" value="Retropepsins"/>
</dbReference>
<protein>
    <recommendedName>
        <fullName evidence="2">Peptidase A2 domain-containing protein</fullName>
    </recommendedName>
</protein>
<dbReference type="PANTHER" id="PTHR33064:SF37">
    <property type="entry name" value="RIBONUCLEASE H"/>
    <property type="match status" value="1"/>
</dbReference>
<evidence type="ECO:0000259" key="2">
    <source>
        <dbReference type="PROSITE" id="PS50175"/>
    </source>
</evidence>
<feature type="domain" description="Peptidase A2" evidence="2">
    <location>
        <begin position="9"/>
        <end position="84"/>
    </location>
</feature>
<dbReference type="InterPro" id="IPR021109">
    <property type="entry name" value="Peptidase_aspartic_dom_sf"/>
</dbReference>
<accession>A0A3Q3KJT8</accession>
<dbReference type="PANTHER" id="PTHR33064">
    <property type="entry name" value="POL PROTEIN"/>
    <property type="match status" value="1"/>
</dbReference>